<evidence type="ECO:0000313" key="3">
    <source>
        <dbReference type="Proteomes" id="UP000601435"/>
    </source>
</evidence>
<comment type="caution">
    <text evidence="2">The sequence shown here is derived from an EMBL/GenBank/DDBJ whole genome shotgun (WGS) entry which is preliminary data.</text>
</comment>
<accession>A0A812ST19</accession>
<feature type="compositionally biased region" description="Polar residues" evidence="1">
    <location>
        <begin position="41"/>
        <end position="57"/>
    </location>
</feature>
<evidence type="ECO:0000256" key="1">
    <source>
        <dbReference type="SAM" id="MobiDB-lite"/>
    </source>
</evidence>
<reference evidence="2" key="1">
    <citation type="submission" date="2021-02" db="EMBL/GenBank/DDBJ databases">
        <authorList>
            <person name="Dougan E. K."/>
            <person name="Rhodes N."/>
            <person name="Thang M."/>
            <person name="Chan C."/>
        </authorList>
    </citation>
    <scope>NUCLEOTIDE SEQUENCE</scope>
</reference>
<dbReference type="OrthoDB" id="448162at2759"/>
<protein>
    <submittedName>
        <fullName evidence="2">BARD1 protein</fullName>
    </submittedName>
</protein>
<dbReference type="AlphaFoldDB" id="A0A812ST19"/>
<dbReference type="Proteomes" id="UP000601435">
    <property type="component" value="Unassembled WGS sequence"/>
</dbReference>
<keyword evidence="3" id="KW-1185">Reference proteome</keyword>
<name>A0A812ST19_9DINO</name>
<sequence length="122" mass="13575">MGCAAASKVHPQEHAALVGKRCRGAQTVRFDDVSISAFTPFNDSQGNAPEGKQTTFVEDQEDDSELEARAWSSMKSPLPKEPGVPYPPDRSIHEWHLQRMAPLAIFGSYVSKSFYDIVLRRP</sequence>
<feature type="region of interest" description="Disordered" evidence="1">
    <location>
        <begin position="41"/>
        <end position="63"/>
    </location>
</feature>
<dbReference type="EMBL" id="CAJNJA010022252">
    <property type="protein sequence ID" value="CAE7489024.1"/>
    <property type="molecule type" value="Genomic_DNA"/>
</dbReference>
<evidence type="ECO:0000313" key="2">
    <source>
        <dbReference type="EMBL" id="CAE7489024.1"/>
    </source>
</evidence>
<gene>
    <name evidence="2" type="primary">BARD1</name>
    <name evidence="2" type="ORF">SNEC2469_LOCUS13908</name>
</gene>
<organism evidence="2 3">
    <name type="scientific">Symbiodinium necroappetens</name>
    <dbReference type="NCBI Taxonomy" id="1628268"/>
    <lineage>
        <taxon>Eukaryota</taxon>
        <taxon>Sar</taxon>
        <taxon>Alveolata</taxon>
        <taxon>Dinophyceae</taxon>
        <taxon>Suessiales</taxon>
        <taxon>Symbiodiniaceae</taxon>
        <taxon>Symbiodinium</taxon>
    </lineage>
</organism>
<proteinExistence type="predicted"/>